<dbReference type="UniPathway" id="UPA00326"/>
<keyword evidence="4 8" id="KW-0560">Oxidoreductase</keyword>
<dbReference type="PROSITE" id="PS50817">
    <property type="entry name" value="INTEIN_N_TER"/>
    <property type="match status" value="1"/>
</dbReference>
<name>A0A0F9ZSL4_9BACT</name>
<dbReference type="InterPro" id="IPR000788">
    <property type="entry name" value="RNR_lg_C"/>
</dbReference>
<evidence type="ECO:0000259" key="9">
    <source>
        <dbReference type="SMART" id="SM00306"/>
    </source>
</evidence>
<comment type="similarity">
    <text evidence="8">Belongs to the ribonucleoside diphosphate reductase large chain family.</text>
</comment>
<dbReference type="Proteomes" id="UP000033995">
    <property type="component" value="Unassembled WGS sequence"/>
</dbReference>
<keyword evidence="6" id="KW-0170">Cobalt</keyword>
<dbReference type="GO" id="GO:0004748">
    <property type="term" value="F:ribonucleoside-diphosphate reductase activity, thioredoxin disulfide as acceptor"/>
    <property type="evidence" value="ECO:0007669"/>
    <property type="project" value="UniProtKB-EC"/>
</dbReference>
<accession>A0A0F9ZSL4</accession>
<evidence type="ECO:0000256" key="4">
    <source>
        <dbReference type="ARBA" id="ARBA00023002"/>
    </source>
</evidence>
<dbReference type="InterPro" id="IPR036844">
    <property type="entry name" value="Hint_dom_sf"/>
</dbReference>
<evidence type="ECO:0000256" key="8">
    <source>
        <dbReference type="RuleBase" id="RU003410"/>
    </source>
</evidence>
<dbReference type="InterPro" id="IPR006141">
    <property type="entry name" value="Intein_N"/>
</dbReference>
<dbReference type="InterPro" id="IPR003587">
    <property type="entry name" value="Hint_dom_N"/>
</dbReference>
<evidence type="ECO:0000313" key="10">
    <source>
        <dbReference type="EMBL" id="KKP47258.1"/>
    </source>
</evidence>
<dbReference type="SUPFAM" id="SSF48168">
    <property type="entry name" value="R1 subunit of ribonucleotide reductase, N-terminal domain"/>
    <property type="match status" value="1"/>
</dbReference>
<dbReference type="EC" id="1.17.4.1" evidence="2 8"/>
<dbReference type="GO" id="GO:0031419">
    <property type="term" value="F:cobalamin binding"/>
    <property type="evidence" value="ECO:0007669"/>
    <property type="project" value="UniProtKB-KW"/>
</dbReference>
<dbReference type="Pfam" id="PF02867">
    <property type="entry name" value="Ribonuc_red_lgC"/>
    <property type="match status" value="1"/>
</dbReference>
<comment type="caution">
    <text evidence="10">The sequence shown here is derived from an EMBL/GenBank/DDBJ whole genome shotgun (WGS) entry which is preliminary data.</text>
</comment>
<proteinExistence type="inferred from homology"/>
<dbReference type="SUPFAM" id="SSF51998">
    <property type="entry name" value="PFL-like glycyl radical enzymes"/>
    <property type="match status" value="1"/>
</dbReference>
<dbReference type="NCBIfam" id="TIGR01445">
    <property type="entry name" value="intein_Nterm"/>
    <property type="match status" value="1"/>
</dbReference>
<evidence type="ECO:0000256" key="5">
    <source>
        <dbReference type="ARBA" id="ARBA00023116"/>
    </source>
</evidence>
<keyword evidence="3" id="KW-0846">Cobalamin</keyword>
<dbReference type="SUPFAM" id="SSF51294">
    <property type="entry name" value="Hedgehog/intein (Hint) domain"/>
    <property type="match status" value="1"/>
</dbReference>
<organism evidence="10 11">
    <name type="scientific">Candidatus Woesebacteria bacterium GW2011_GWA2_33_28</name>
    <dbReference type="NCBI Taxonomy" id="1618561"/>
    <lineage>
        <taxon>Bacteria</taxon>
        <taxon>Candidatus Woeseibacteriota</taxon>
    </lineage>
</organism>
<dbReference type="SMART" id="SM00306">
    <property type="entry name" value="HintN"/>
    <property type="match status" value="1"/>
</dbReference>
<feature type="domain" description="Hint" evidence="9">
    <location>
        <begin position="304"/>
        <end position="404"/>
    </location>
</feature>
<feature type="non-terminal residue" evidence="10">
    <location>
        <position position="445"/>
    </location>
</feature>
<dbReference type="PANTHER" id="PTHR43371:SF1">
    <property type="entry name" value="RIBONUCLEOSIDE-DIPHOSPHATE REDUCTASE"/>
    <property type="match status" value="1"/>
</dbReference>
<dbReference type="GO" id="GO:0009263">
    <property type="term" value="P:deoxyribonucleotide biosynthetic process"/>
    <property type="evidence" value="ECO:0007669"/>
    <property type="project" value="UniProtKB-KW"/>
</dbReference>
<evidence type="ECO:0000256" key="1">
    <source>
        <dbReference type="ARBA" id="ARBA00001922"/>
    </source>
</evidence>
<dbReference type="InterPro" id="IPR008926">
    <property type="entry name" value="RNR_R1-su_N"/>
</dbReference>
<dbReference type="EMBL" id="LBOZ01000005">
    <property type="protein sequence ID" value="KKP47258.1"/>
    <property type="molecule type" value="Genomic_DNA"/>
</dbReference>
<evidence type="ECO:0000256" key="6">
    <source>
        <dbReference type="ARBA" id="ARBA00023285"/>
    </source>
</evidence>
<keyword evidence="5 8" id="KW-0215">Deoxyribonucleotide synthesis</keyword>
<dbReference type="AlphaFoldDB" id="A0A0F9ZSL4"/>
<dbReference type="InterPro" id="IPR050862">
    <property type="entry name" value="RdRp_reductase_class-2"/>
</dbReference>
<evidence type="ECO:0000256" key="2">
    <source>
        <dbReference type="ARBA" id="ARBA00012274"/>
    </source>
</evidence>
<dbReference type="Gene3D" id="2.170.16.10">
    <property type="entry name" value="Hedgehog/Intein (Hint) domain"/>
    <property type="match status" value="1"/>
</dbReference>
<evidence type="ECO:0000256" key="7">
    <source>
        <dbReference type="ARBA" id="ARBA00047754"/>
    </source>
</evidence>
<dbReference type="Pfam" id="PF00317">
    <property type="entry name" value="Ribonuc_red_lgN"/>
    <property type="match status" value="1"/>
</dbReference>
<comment type="function">
    <text evidence="8">Provides the precursors necessary for DNA synthesis. Catalyzes the biosynthesis of deoxyribonucleotides from the corresponding ribonucleotides.</text>
</comment>
<evidence type="ECO:0000313" key="11">
    <source>
        <dbReference type="Proteomes" id="UP000033995"/>
    </source>
</evidence>
<dbReference type="InterPro" id="IPR013509">
    <property type="entry name" value="RNR_lsu_N"/>
</dbReference>
<gene>
    <name evidence="10" type="ORF">UR38_C0005G0071</name>
</gene>
<sequence>MKNYKAPTYEKIKKEITKKVGMMPARPADLPQGAWTEQALKVLEERYLVKDKNLNPIESPEDMVWRVAYEIASSEARWGANKKEVLRVAREFYELMVSRKFLPNSPTLMNAGTNNGLQYSACFVLPVEDSMEGIFDALKYQAIIHKTGGGTGFAFSRLREGGSLVKTSSGTASGPISFMRIFDTVTNEVKQGGKRRGANMGILRVDHPDILEFIHCKEEGGITNFNISVAITNAFMKAYQNDEEYELISPKTKEVVGKLSAKRVFNEIADGAWRTGDPGLIFIDKINESTANPVPTLGNIESTNPCVIGDTLVSTKIGLLRIKDIVENGNKGLFFDNRVKNITKSGVSISEAVKLYDLGPKKVMKLVTKSGYEITATLDHRVMTVSGWKEIQSLKINDEILIQSAKGSFNESNKLSFETINNFPNKWTKELGQVLGLLIGDGWLR</sequence>
<protein>
    <recommendedName>
        <fullName evidence="2 8">Ribonucleoside-diphosphate reductase</fullName>
        <ecNumber evidence="2 8">1.17.4.1</ecNumber>
    </recommendedName>
</protein>
<comment type="cofactor">
    <cofactor evidence="1">
        <name>adenosylcob(III)alamin</name>
        <dbReference type="ChEBI" id="CHEBI:18408"/>
    </cofactor>
</comment>
<comment type="catalytic activity">
    <reaction evidence="7 8">
        <text>a 2'-deoxyribonucleoside 5'-diphosphate + [thioredoxin]-disulfide + H2O = a ribonucleoside 5'-diphosphate + [thioredoxin]-dithiol</text>
        <dbReference type="Rhea" id="RHEA:23252"/>
        <dbReference type="Rhea" id="RHEA-COMP:10698"/>
        <dbReference type="Rhea" id="RHEA-COMP:10700"/>
        <dbReference type="ChEBI" id="CHEBI:15377"/>
        <dbReference type="ChEBI" id="CHEBI:29950"/>
        <dbReference type="ChEBI" id="CHEBI:50058"/>
        <dbReference type="ChEBI" id="CHEBI:57930"/>
        <dbReference type="ChEBI" id="CHEBI:73316"/>
        <dbReference type="EC" id="1.17.4.1"/>
    </reaction>
</comment>
<dbReference type="PANTHER" id="PTHR43371">
    <property type="entry name" value="VITAMIN B12-DEPENDENT RIBONUCLEOTIDE REDUCTASE"/>
    <property type="match status" value="1"/>
</dbReference>
<dbReference type="GO" id="GO:0016539">
    <property type="term" value="P:intein-mediated protein splicing"/>
    <property type="evidence" value="ECO:0007669"/>
    <property type="project" value="InterPro"/>
</dbReference>
<dbReference type="Gene3D" id="3.20.70.20">
    <property type="match status" value="1"/>
</dbReference>
<dbReference type="CDD" id="cd00081">
    <property type="entry name" value="Hint"/>
    <property type="match status" value="1"/>
</dbReference>
<evidence type="ECO:0000256" key="3">
    <source>
        <dbReference type="ARBA" id="ARBA00022628"/>
    </source>
</evidence>
<dbReference type="GO" id="GO:0005524">
    <property type="term" value="F:ATP binding"/>
    <property type="evidence" value="ECO:0007669"/>
    <property type="project" value="InterPro"/>
</dbReference>
<reference evidence="10 11" key="1">
    <citation type="journal article" date="2015" name="Nature">
        <title>rRNA introns, odd ribosomes, and small enigmatic genomes across a large radiation of phyla.</title>
        <authorList>
            <person name="Brown C.T."/>
            <person name="Hug L.A."/>
            <person name="Thomas B.C."/>
            <person name="Sharon I."/>
            <person name="Castelle C.J."/>
            <person name="Singh A."/>
            <person name="Wilkins M.J."/>
            <person name="Williams K.H."/>
            <person name="Banfield J.F."/>
        </authorList>
    </citation>
    <scope>NUCLEOTIDE SEQUENCE [LARGE SCALE GENOMIC DNA]</scope>
</reference>